<reference evidence="1" key="1">
    <citation type="submission" date="2023-07" db="EMBL/GenBank/DDBJ databases">
        <title>Genomic Encyclopedia of Type Strains, Phase IV (KMG-IV): sequencing the most valuable type-strain genomes for metagenomic binning, comparative biology and taxonomic classification.</title>
        <authorList>
            <person name="Goeker M."/>
        </authorList>
    </citation>
    <scope>NUCLEOTIDE SEQUENCE</scope>
    <source>
        <strain evidence="1">DSM 26174</strain>
    </source>
</reference>
<dbReference type="Proteomes" id="UP001185092">
    <property type="component" value="Unassembled WGS sequence"/>
</dbReference>
<evidence type="ECO:0000313" key="2">
    <source>
        <dbReference type="Proteomes" id="UP001185092"/>
    </source>
</evidence>
<sequence>MSFSKNIQLNNLIKVSVRFRHFESIVLVENSDRSYVR</sequence>
<proteinExistence type="predicted"/>
<comment type="caution">
    <text evidence="1">The sequence shown here is derived from an EMBL/GenBank/DDBJ whole genome shotgun (WGS) entry which is preliminary data.</text>
</comment>
<organism evidence="1 2">
    <name type="scientific">Aureibacter tunicatorum</name>
    <dbReference type="NCBI Taxonomy" id="866807"/>
    <lineage>
        <taxon>Bacteria</taxon>
        <taxon>Pseudomonadati</taxon>
        <taxon>Bacteroidota</taxon>
        <taxon>Cytophagia</taxon>
        <taxon>Cytophagales</taxon>
        <taxon>Persicobacteraceae</taxon>
        <taxon>Aureibacter</taxon>
    </lineage>
</organism>
<accession>A0AAE4BSS4</accession>
<dbReference type="EMBL" id="JAVDQD010000009">
    <property type="protein sequence ID" value="MDR6241509.1"/>
    <property type="molecule type" value="Genomic_DNA"/>
</dbReference>
<name>A0AAE4BSS4_9BACT</name>
<evidence type="ECO:0000313" key="1">
    <source>
        <dbReference type="EMBL" id="MDR6241509.1"/>
    </source>
</evidence>
<dbReference type="AlphaFoldDB" id="A0AAE4BSS4"/>
<gene>
    <name evidence="1" type="ORF">HNQ88_004596</name>
</gene>
<protein>
    <submittedName>
        <fullName evidence="1">Uncharacterized protein</fullName>
    </submittedName>
</protein>
<keyword evidence="2" id="KW-1185">Reference proteome</keyword>